<dbReference type="PANTHER" id="PTHR33295">
    <property type="entry name" value="ATPASE"/>
    <property type="match status" value="1"/>
</dbReference>
<evidence type="ECO:0000259" key="2">
    <source>
        <dbReference type="Pfam" id="PF13635"/>
    </source>
</evidence>
<keyword evidence="4" id="KW-1185">Reference proteome</keyword>
<dbReference type="InterPro" id="IPR025420">
    <property type="entry name" value="DUF4143"/>
</dbReference>
<feature type="domain" description="AAA" evidence="1">
    <location>
        <begin position="18"/>
        <end position="155"/>
    </location>
</feature>
<dbReference type="Proteomes" id="UP000245488">
    <property type="component" value="Chromosome"/>
</dbReference>
<protein>
    <submittedName>
        <fullName evidence="3">ATP/GTP-binding protein</fullName>
    </submittedName>
</protein>
<reference evidence="3 4" key="1">
    <citation type="submission" date="2017-09" db="EMBL/GenBank/DDBJ databases">
        <title>High-quality draft genome sequence of Butyrivibrio fibrisolvens INBov1, isolated from cow rumen.</title>
        <authorList>
            <person name="Rodriguez Hernaez J."/>
            <person name="Rivarola M."/>
            <person name="Paniego N."/>
            <person name="Cravero S."/>
            <person name="Ceron Cucchi M."/>
            <person name="Martinez M.C."/>
        </authorList>
    </citation>
    <scope>NUCLEOTIDE SEQUENCE [LARGE SCALE GENOMIC DNA]</scope>
    <source>
        <strain evidence="3 4">INBov1</strain>
    </source>
</reference>
<gene>
    <name evidence="3" type="ORF">CPT75_17225</name>
</gene>
<dbReference type="SUPFAM" id="SSF52980">
    <property type="entry name" value="Restriction endonuclease-like"/>
    <property type="match status" value="1"/>
</dbReference>
<evidence type="ECO:0000313" key="3">
    <source>
        <dbReference type="EMBL" id="PWT28726.1"/>
    </source>
</evidence>
<dbReference type="RefSeq" id="WP_110073809.1">
    <property type="nucleotide sequence ID" value="NZ_CM009896.1"/>
</dbReference>
<dbReference type="InterPro" id="IPR027417">
    <property type="entry name" value="P-loop_NTPase"/>
</dbReference>
<dbReference type="EMBL" id="NXNG01000001">
    <property type="protein sequence ID" value="PWT28726.1"/>
    <property type="molecule type" value="Genomic_DNA"/>
</dbReference>
<organism evidence="3 4">
    <name type="scientific">Butyrivibrio fibrisolvens</name>
    <dbReference type="NCBI Taxonomy" id="831"/>
    <lineage>
        <taxon>Bacteria</taxon>
        <taxon>Bacillati</taxon>
        <taxon>Bacillota</taxon>
        <taxon>Clostridia</taxon>
        <taxon>Lachnospirales</taxon>
        <taxon>Lachnospiraceae</taxon>
        <taxon>Butyrivibrio</taxon>
    </lineage>
</organism>
<evidence type="ECO:0000259" key="1">
    <source>
        <dbReference type="Pfam" id="PF13173"/>
    </source>
</evidence>
<name>A0A317G637_BUTFI</name>
<accession>A0A317G637</accession>
<dbReference type="Pfam" id="PF13173">
    <property type="entry name" value="AAA_14"/>
    <property type="match status" value="1"/>
</dbReference>
<evidence type="ECO:0000313" key="4">
    <source>
        <dbReference type="Proteomes" id="UP000245488"/>
    </source>
</evidence>
<proteinExistence type="predicted"/>
<dbReference type="InterPro" id="IPR011335">
    <property type="entry name" value="Restrct_endonuc-II-like"/>
</dbReference>
<dbReference type="Pfam" id="PF13635">
    <property type="entry name" value="DUF4143"/>
    <property type="match status" value="1"/>
</dbReference>
<dbReference type="SUPFAM" id="SSF52540">
    <property type="entry name" value="P-loop containing nucleoside triphosphate hydrolases"/>
    <property type="match status" value="1"/>
</dbReference>
<dbReference type="InterPro" id="IPR041682">
    <property type="entry name" value="AAA_14"/>
</dbReference>
<comment type="caution">
    <text evidence="3">The sequence shown here is derived from an EMBL/GenBank/DDBJ whole genome shotgun (WGS) entry which is preliminary data.</text>
</comment>
<dbReference type="AlphaFoldDB" id="A0A317G637"/>
<dbReference type="PANTHER" id="PTHR33295:SF7">
    <property type="entry name" value="ATPASE"/>
    <property type="match status" value="1"/>
</dbReference>
<sequence>MLKRDIWDKLIDWKNRDHHPLVIRGLRQIGKTYIVREFGKEFFESCIYIDLRANKTIHSAFEGDFDVDKMVMSISAVETKARFIPHKTLIILDEIQDCPNARSSLKYWDIDGRYDVIATGSFLGVKGFREPYIRGIPVGYEEQISMYPLSFREFLKNTGIDEKVLDYVKDCICNQETIEKTIHESMRTLYLQYLIVGGMPEAVNKFFATHDLNAVRSVQKSILKSIRDDFGRYKDSEGNDKVNEVLKLRAEACLDSMTSQLSKEYKKFQYSLVNVKGKSPEKADGLQYLIDVGLIYKSFNTKEISFPLEGVKIPTEFKAFYCDTGLLVSQLGDDVPAKILSGDISSYKGAIAENMVASAFAINGMKLYYFHAPSGSPELDFLYEDEGKAVIVECKATNNRATSMKYVISHPKKYGAHPAIKFSDTNIGQGEGFTTYPLYAIGFMEPDTKSNIVAPVDVTHLKVPDDK</sequence>
<feature type="domain" description="DUF4143" evidence="2">
    <location>
        <begin position="248"/>
        <end position="396"/>
    </location>
</feature>